<accession>A0A067MX47</accession>
<keyword evidence="1" id="KW-1133">Transmembrane helix</keyword>
<dbReference type="Proteomes" id="UP000027195">
    <property type="component" value="Unassembled WGS sequence"/>
</dbReference>
<dbReference type="EMBL" id="KL198027">
    <property type="protein sequence ID" value="KDQ16447.1"/>
    <property type="molecule type" value="Genomic_DNA"/>
</dbReference>
<dbReference type="HOGENOM" id="CLU_2222809_0_0_1"/>
<keyword evidence="1" id="KW-0812">Transmembrane</keyword>
<organism evidence="2 3">
    <name type="scientific">Botryobasidium botryosum (strain FD-172 SS1)</name>
    <dbReference type="NCBI Taxonomy" id="930990"/>
    <lineage>
        <taxon>Eukaryota</taxon>
        <taxon>Fungi</taxon>
        <taxon>Dikarya</taxon>
        <taxon>Basidiomycota</taxon>
        <taxon>Agaricomycotina</taxon>
        <taxon>Agaricomycetes</taxon>
        <taxon>Cantharellales</taxon>
        <taxon>Botryobasidiaceae</taxon>
        <taxon>Botryobasidium</taxon>
    </lineage>
</organism>
<name>A0A067MX47_BOTB1</name>
<dbReference type="AlphaFoldDB" id="A0A067MX47"/>
<dbReference type="InParanoid" id="A0A067MX47"/>
<keyword evidence="1" id="KW-0472">Membrane</keyword>
<evidence type="ECO:0000256" key="1">
    <source>
        <dbReference type="SAM" id="Phobius"/>
    </source>
</evidence>
<protein>
    <submittedName>
        <fullName evidence="2">Uncharacterized protein</fullName>
    </submittedName>
</protein>
<keyword evidence="3" id="KW-1185">Reference proteome</keyword>
<sequence length="106" mass="11026">MSPDQSSTFCAKFSVVPTPLVASLAHAVACPTRGLIHSSYPPFPSLLSSAFVEPLLVLLTGAHIAAVTAVRFSSTTSSSDPSSLSPHHTVPAFVATIGKSCRSLRF</sequence>
<gene>
    <name evidence="2" type="ORF">BOTBODRAFT_172977</name>
</gene>
<feature type="transmembrane region" description="Helical" evidence="1">
    <location>
        <begin position="51"/>
        <end position="70"/>
    </location>
</feature>
<proteinExistence type="predicted"/>
<reference evidence="3" key="1">
    <citation type="journal article" date="2014" name="Proc. Natl. Acad. Sci. U.S.A.">
        <title>Extensive sampling of basidiomycete genomes demonstrates inadequacy of the white-rot/brown-rot paradigm for wood decay fungi.</title>
        <authorList>
            <person name="Riley R."/>
            <person name="Salamov A.A."/>
            <person name="Brown D.W."/>
            <person name="Nagy L.G."/>
            <person name="Floudas D."/>
            <person name="Held B.W."/>
            <person name="Levasseur A."/>
            <person name="Lombard V."/>
            <person name="Morin E."/>
            <person name="Otillar R."/>
            <person name="Lindquist E.A."/>
            <person name="Sun H."/>
            <person name="LaButti K.M."/>
            <person name="Schmutz J."/>
            <person name="Jabbour D."/>
            <person name="Luo H."/>
            <person name="Baker S.E."/>
            <person name="Pisabarro A.G."/>
            <person name="Walton J.D."/>
            <person name="Blanchette R.A."/>
            <person name="Henrissat B."/>
            <person name="Martin F."/>
            <person name="Cullen D."/>
            <person name="Hibbett D.S."/>
            <person name="Grigoriev I.V."/>
        </authorList>
    </citation>
    <scope>NUCLEOTIDE SEQUENCE [LARGE SCALE GENOMIC DNA]</scope>
    <source>
        <strain evidence="3">FD-172 SS1</strain>
    </source>
</reference>
<evidence type="ECO:0000313" key="3">
    <source>
        <dbReference type="Proteomes" id="UP000027195"/>
    </source>
</evidence>
<evidence type="ECO:0000313" key="2">
    <source>
        <dbReference type="EMBL" id="KDQ16447.1"/>
    </source>
</evidence>